<evidence type="ECO:0000256" key="5">
    <source>
        <dbReference type="ARBA" id="ARBA00022989"/>
    </source>
</evidence>
<dbReference type="AlphaFoldDB" id="A0ABD3PP91"/>
<keyword evidence="5" id="KW-1133">Transmembrane helix</keyword>
<comment type="subcellular location">
    <subcellularLocation>
        <location evidence="1">Membrane</location>
        <topology evidence="1">Single-pass type II membrane protein</topology>
    </subcellularLocation>
</comment>
<sequence>MRAKSNAGTPIRRPPPSSDSLLSELSTGSNPEDRYSPSNSSSCSSSVKTAQILLGLVCLWPLIFFLIPPKSGTNTGTNIHGEIDHLRALTSSKISNNLHAKTEFLKDEMSSLLHRTDVVGYGPDRPRVSVVITVPPHDGNDEDLQLKSAEKAVESIFRTTDRNRIFVVTVVLDGRGKVGSFESQMEDVDAGRTRHRHGGRVHSHDHHKEWDKEAGNEKEVHAHSEKIHILYNHEALGVVASRKRGVQFTNVLVKKHEGAGLKSADEDLILVFLRCDGMFHEVEEGERTWLDDVTDALIVGSSKDGAHQQPANAISFAVDFSSTDEDGNIQLHPLRPGQTQSFSYDFHPIRDTATSQQISLSSGDSYPSPLLLGGATAMRLETYNSLPASDDKLTNHYSADVEMSFNLWMCADGIDVLSGETLARVQVDPTVISLSERAQISGPLIARLVSAWMAGHGDDIYADTFLNKVARETAIESTTAVQSDQFKAPKDKALMARALEEETKRRRDLLVRISAEAKHSTSFPSTIRTKCRPFSWFVENVAPKLLIEELDEEAADSAEANADIKEAMKKRNQKILPSKPLSDTNMAVVSKAAPVKLAYVDVSGNHAEHPHKGALDEKGHFGYVHDETFLAKNQPAFEFNDDADKDKLCKKGDPNYTMLTEKVFVDLTSHEAAEKRAEHGSQQKRVKIFCLVYTIEKFHDRIPAIKETWGKKCDGFMVASTKTDVALGTVAIPHEGPEEYNNIWQKVRAMWSYVYDNYYEKYDYFHIGGDDLYLIVENLRLYLESEEIKLASNGGHYLPNGSEDTQTPLFLGRRFAEGGNRDTMFISGGSGYTMNKATLKSLVVNGFPNCFPFLKTFSEDVMVATCLRKMDIVPYDTKDENGGERYMPFQPGHHLTYRPPKNPKDDWYSNYSVDCKWGLDHCAAKSVAFHYIKEDLMRRMHAILYHYC</sequence>
<evidence type="ECO:0000256" key="3">
    <source>
        <dbReference type="ARBA" id="ARBA00022692"/>
    </source>
</evidence>
<dbReference type="InterPro" id="IPR029044">
    <property type="entry name" value="Nucleotide-diphossugar_trans"/>
</dbReference>
<evidence type="ECO:0000313" key="9">
    <source>
        <dbReference type="Proteomes" id="UP001530400"/>
    </source>
</evidence>
<gene>
    <name evidence="8" type="ORF">ACHAWO_000271</name>
</gene>
<reference evidence="8 9" key="1">
    <citation type="submission" date="2024-10" db="EMBL/GenBank/DDBJ databases">
        <title>Updated reference genomes for cyclostephanoid diatoms.</title>
        <authorList>
            <person name="Roberts W.R."/>
            <person name="Alverson A.J."/>
        </authorList>
    </citation>
    <scope>NUCLEOTIDE SEQUENCE [LARGE SCALE GENOMIC DNA]</scope>
    <source>
        <strain evidence="8 9">AJA010-31</strain>
    </source>
</reference>
<keyword evidence="4" id="KW-0735">Signal-anchor</keyword>
<accession>A0ABD3PP91</accession>
<evidence type="ECO:0000256" key="6">
    <source>
        <dbReference type="ARBA" id="ARBA00023136"/>
    </source>
</evidence>
<comment type="caution">
    <text evidence="8">The sequence shown here is derived from an EMBL/GenBank/DDBJ whole genome shotgun (WGS) entry which is preliminary data.</text>
</comment>
<evidence type="ECO:0000256" key="7">
    <source>
        <dbReference type="SAM" id="MobiDB-lite"/>
    </source>
</evidence>
<keyword evidence="3" id="KW-0812">Transmembrane</keyword>
<evidence type="ECO:0000256" key="2">
    <source>
        <dbReference type="ARBA" id="ARBA00006462"/>
    </source>
</evidence>
<dbReference type="PANTHER" id="PTHR23033:SF14">
    <property type="entry name" value="GLYCOPROTEIN-N-ACETYLGALACTOSAMINE 3-BETA-GALACTOSYLTRANSFERASE 1-RELATED"/>
    <property type="match status" value="1"/>
</dbReference>
<evidence type="ECO:0000313" key="8">
    <source>
        <dbReference type="EMBL" id="KAL3789800.1"/>
    </source>
</evidence>
<name>A0ABD3PP91_9STRA</name>
<evidence type="ECO:0000256" key="4">
    <source>
        <dbReference type="ARBA" id="ARBA00022968"/>
    </source>
</evidence>
<dbReference type="PANTHER" id="PTHR23033">
    <property type="entry name" value="BETA1,3-GALACTOSYLTRANSFERASE"/>
    <property type="match status" value="1"/>
</dbReference>
<dbReference type="EMBL" id="JALLPJ020000514">
    <property type="protein sequence ID" value="KAL3789800.1"/>
    <property type="molecule type" value="Genomic_DNA"/>
</dbReference>
<keyword evidence="6" id="KW-0472">Membrane</keyword>
<dbReference type="GO" id="GO:0016020">
    <property type="term" value="C:membrane"/>
    <property type="evidence" value="ECO:0007669"/>
    <property type="project" value="UniProtKB-SubCell"/>
</dbReference>
<dbReference type="Gene3D" id="3.90.550.50">
    <property type="match status" value="1"/>
</dbReference>
<proteinExistence type="inferred from homology"/>
<protein>
    <recommendedName>
        <fullName evidence="10">N-acetylgalactosaminide beta-1,3-galactosyltransferase</fullName>
    </recommendedName>
</protein>
<organism evidence="8 9">
    <name type="scientific">Cyclotella atomus</name>
    <dbReference type="NCBI Taxonomy" id="382360"/>
    <lineage>
        <taxon>Eukaryota</taxon>
        <taxon>Sar</taxon>
        <taxon>Stramenopiles</taxon>
        <taxon>Ochrophyta</taxon>
        <taxon>Bacillariophyta</taxon>
        <taxon>Coscinodiscophyceae</taxon>
        <taxon>Thalassiosirophycidae</taxon>
        <taxon>Stephanodiscales</taxon>
        <taxon>Stephanodiscaceae</taxon>
        <taxon>Cyclotella</taxon>
    </lineage>
</organism>
<comment type="similarity">
    <text evidence="2">Belongs to the glycosyltransferase 31 family. Beta3-Gal-T subfamily.</text>
</comment>
<dbReference type="InterPro" id="IPR026050">
    <property type="entry name" value="C1GALT1/C1GALT1_chp1"/>
</dbReference>
<evidence type="ECO:0008006" key="10">
    <source>
        <dbReference type="Google" id="ProtNLM"/>
    </source>
</evidence>
<feature type="compositionally biased region" description="Basic residues" evidence="7">
    <location>
        <begin position="193"/>
        <end position="205"/>
    </location>
</feature>
<feature type="region of interest" description="Disordered" evidence="7">
    <location>
        <begin position="184"/>
        <end position="211"/>
    </location>
</feature>
<feature type="region of interest" description="Disordered" evidence="7">
    <location>
        <begin position="1"/>
        <end position="44"/>
    </location>
</feature>
<dbReference type="Gene3D" id="3.90.550.10">
    <property type="entry name" value="Spore Coat Polysaccharide Biosynthesis Protein SpsA, Chain A"/>
    <property type="match status" value="1"/>
</dbReference>
<evidence type="ECO:0000256" key="1">
    <source>
        <dbReference type="ARBA" id="ARBA00004606"/>
    </source>
</evidence>
<keyword evidence="9" id="KW-1185">Reference proteome</keyword>
<dbReference type="Proteomes" id="UP001530400">
    <property type="component" value="Unassembled WGS sequence"/>
</dbReference>